<sequence length="156" mass="18093">MLYTADQIKQRLNRVHQLLKSPLFDPKSLDDSFWKVAFAELIMVSDELLSQSSELGHRIDFYEGVGVTGKIQDITSLVEWMRGRLPKSVDDLASQLTTQRLNRYFDRGTGYFANGYFFTGEFDGELAFYIDDQRIYLNRQLGRAIEEAEPFLIHLN</sequence>
<dbReference type="KEGG" id="sfol:H3H32_16790"/>
<gene>
    <name evidence="1" type="ORF">H3H32_16790</name>
</gene>
<evidence type="ECO:0000313" key="2">
    <source>
        <dbReference type="Proteomes" id="UP000515369"/>
    </source>
</evidence>
<accession>A0A7G5H5N3</accession>
<dbReference type="RefSeq" id="WP_182463794.1">
    <property type="nucleotide sequence ID" value="NZ_CP059732.1"/>
</dbReference>
<proteinExistence type="predicted"/>
<name>A0A7G5H5N3_9BACT</name>
<keyword evidence="2" id="KW-1185">Reference proteome</keyword>
<organism evidence="1 2">
    <name type="scientific">Spirosoma foliorum</name>
    <dbReference type="NCBI Taxonomy" id="2710596"/>
    <lineage>
        <taxon>Bacteria</taxon>
        <taxon>Pseudomonadati</taxon>
        <taxon>Bacteroidota</taxon>
        <taxon>Cytophagia</taxon>
        <taxon>Cytophagales</taxon>
        <taxon>Cytophagaceae</taxon>
        <taxon>Spirosoma</taxon>
    </lineage>
</organism>
<dbReference type="EMBL" id="CP059732">
    <property type="protein sequence ID" value="QMW06425.1"/>
    <property type="molecule type" value="Genomic_DNA"/>
</dbReference>
<reference evidence="1 2" key="1">
    <citation type="submission" date="2020-07" db="EMBL/GenBank/DDBJ databases">
        <title>Spirosoma foliorum sp. nov., isolated from the leaves on the Nejang mountain Korea, Republic of.</title>
        <authorList>
            <person name="Ho H."/>
            <person name="Lee Y.-J."/>
            <person name="Nurcahyanto D.-A."/>
            <person name="Kim S.-G."/>
        </authorList>
    </citation>
    <scope>NUCLEOTIDE SEQUENCE [LARGE SCALE GENOMIC DNA]</scope>
    <source>
        <strain evidence="1 2">PL0136</strain>
    </source>
</reference>
<evidence type="ECO:0000313" key="1">
    <source>
        <dbReference type="EMBL" id="QMW06425.1"/>
    </source>
</evidence>
<dbReference type="AlphaFoldDB" id="A0A7G5H5N3"/>
<dbReference type="Proteomes" id="UP000515369">
    <property type="component" value="Chromosome"/>
</dbReference>
<protein>
    <submittedName>
        <fullName evidence="1">Uncharacterized protein</fullName>
    </submittedName>
</protein>